<proteinExistence type="predicted"/>
<evidence type="ECO:0000313" key="5">
    <source>
        <dbReference type="Proteomes" id="UP000507245"/>
    </source>
</evidence>
<evidence type="ECO:0000313" key="4">
    <source>
        <dbReference type="Proteomes" id="UP000507222"/>
    </source>
</evidence>
<dbReference type="Proteomes" id="UP000507245">
    <property type="component" value="Unassembled WGS sequence"/>
</dbReference>
<reference evidence="5" key="1">
    <citation type="journal article" date="2020" name="Genome Biol.">
        <title>Gamete binning: chromosome-level and haplotype-resolved genome assembly enabled by high-throughput single-cell sequencing of gamete genomes.</title>
        <authorList>
            <person name="Campoy J.A."/>
            <person name="Sun H."/>
            <person name="Goel M."/>
            <person name="Jiao W.-B."/>
            <person name="Folz-Donahue K."/>
            <person name="Wang N."/>
            <person name="Rubio M."/>
            <person name="Liu C."/>
            <person name="Kukat C."/>
            <person name="Ruiz D."/>
            <person name="Huettel B."/>
            <person name="Schneeberger K."/>
        </authorList>
    </citation>
    <scope>NUCLEOTIDE SEQUENCE [LARGE SCALE GENOMIC DNA]</scope>
    <source>
        <strain evidence="5">cv. Rojo Pasion</strain>
    </source>
</reference>
<evidence type="ECO:0000256" key="1">
    <source>
        <dbReference type="SAM" id="MobiDB-lite"/>
    </source>
</evidence>
<dbReference type="AlphaFoldDB" id="A0A6J5XFH4"/>
<evidence type="ECO:0000313" key="2">
    <source>
        <dbReference type="EMBL" id="CAB4280958.1"/>
    </source>
</evidence>
<accession>A0A6J5XFH4</accession>
<feature type="region of interest" description="Disordered" evidence="1">
    <location>
        <begin position="1"/>
        <end position="20"/>
    </location>
</feature>
<evidence type="ECO:0000313" key="3">
    <source>
        <dbReference type="EMBL" id="CAB4311367.1"/>
    </source>
</evidence>
<dbReference type="EMBL" id="CAEKDK010000005">
    <property type="protein sequence ID" value="CAB4280958.1"/>
    <property type="molecule type" value="Genomic_DNA"/>
</dbReference>
<name>A0A6J5XFH4_PRUAR</name>
<keyword evidence="5" id="KW-1185">Reference proteome</keyword>
<dbReference type="EMBL" id="CAEKKB010000005">
    <property type="protein sequence ID" value="CAB4311367.1"/>
    <property type="molecule type" value="Genomic_DNA"/>
</dbReference>
<protein>
    <submittedName>
        <fullName evidence="3">Uncharacterized protein</fullName>
    </submittedName>
</protein>
<gene>
    <name evidence="2" type="ORF">CURHAP_LOCUS33921</name>
    <name evidence="3" type="ORF">ORAREDHAP_LOCUS33508</name>
</gene>
<reference evidence="3 4" key="2">
    <citation type="submission" date="2020-05" db="EMBL/GenBank/DDBJ databases">
        <authorList>
            <person name="Campoy J."/>
            <person name="Schneeberger K."/>
            <person name="Spophaly S."/>
        </authorList>
    </citation>
    <scope>NUCLEOTIDE SEQUENCE [LARGE SCALE GENOMIC DNA]</scope>
    <source>
        <strain evidence="3">PruArmRojPasFocal</strain>
    </source>
</reference>
<dbReference type="Proteomes" id="UP000507222">
    <property type="component" value="Unassembled WGS sequence"/>
</dbReference>
<organism evidence="3 5">
    <name type="scientific">Prunus armeniaca</name>
    <name type="common">Apricot</name>
    <name type="synonym">Armeniaca vulgaris</name>
    <dbReference type="NCBI Taxonomy" id="36596"/>
    <lineage>
        <taxon>Eukaryota</taxon>
        <taxon>Viridiplantae</taxon>
        <taxon>Streptophyta</taxon>
        <taxon>Embryophyta</taxon>
        <taxon>Tracheophyta</taxon>
        <taxon>Spermatophyta</taxon>
        <taxon>Magnoliopsida</taxon>
        <taxon>eudicotyledons</taxon>
        <taxon>Gunneridae</taxon>
        <taxon>Pentapetalae</taxon>
        <taxon>rosids</taxon>
        <taxon>fabids</taxon>
        <taxon>Rosales</taxon>
        <taxon>Rosaceae</taxon>
        <taxon>Amygdaloideae</taxon>
        <taxon>Amygdaleae</taxon>
        <taxon>Prunus</taxon>
    </lineage>
</organism>
<sequence>MIKKTFVDKKEHYSKEKKKKKFRARQQRREVLQFPCLKLVKDHQILLISEVGFKLLVRLSEDGVGVGLGGFTHTPQGT</sequence>
<feature type="compositionally biased region" description="Basic and acidic residues" evidence="1">
    <location>
        <begin position="1"/>
        <end position="14"/>
    </location>
</feature>